<dbReference type="PRINTS" id="PR01039">
    <property type="entry name" value="TRNASYNTHTRP"/>
</dbReference>
<evidence type="ECO:0000256" key="1">
    <source>
        <dbReference type="ARBA" id="ARBA00004305"/>
    </source>
</evidence>
<evidence type="ECO:0000256" key="5">
    <source>
        <dbReference type="ARBA" id="ARBA00022741"/>
    </source>
</evidence>
<keyword evidence="8 14" id="KW-0030">Aminoacyl-tRNA synthetase</keyword>
<dbReference type="InterPro" id="IPR050203">
    <property type="entry name" value="Trp-tRNA_synthetase"/>
</dbReference>
<comment type="subcellular location">
    <subcellularLocation>
        <location evidence="1">Mitochondrion matrix</location>
    </subcellularLocation>
</comment>
<dbReference type="GO" id="GO:0005654">
    <property type="term" value="C:nucleoplasm"/>
    <property type="evidence" value="ECO:0007669"/>
    <property type="project" value="Ensembl"/>
</dbReference>
<name>A0A8D0GHG0_SPHPU</name>
<dbReference type="GeneTree" id="ENSGT00940000153724"/>
<dbReference type="GO" id="GO:0001570">
    <property type="term" value="P:vasculogenesis"/>
    <property type="evidence" value="ECO:0007669"/>
    <property type="project" value="Ensembl"/>
</dbReference>
<dbReference type="NCBIfam" id="TIGR00233">
    <property type="entry name" value="trpS"/>
    <property type="match status" value="1"/>
</dbReference>
<dbReference type="CDD" id="cd00806">
    <property type="entry name" value="TrpRS_core"/>
    <property type="match status" value="1"/>
</dbReference>
<evidence type="ECO:0000256" key="8">
    <source>
        <dbReference type="ARBA" id="ARBA00023146"/>
    </source>
</evidence>
<dbReference type="GO" id="GO:0005524">
    <property type="term" value="F:ATP binding"/>
    <property type="evidence" value="ECO:0007669"/>
    <property type="project" value="UniProtKB-KW"/>
</dbReference>
<comment type="similarity">
    <text evidence="2 14">Belongs to the class-I aminoacyl-tRNA synthetase family.</text>
</comment>
<keyword evidence="6 14" id="KW-0067">ATP-binding</keyword>
<sequence>MSFVLRWPVKSKMLKVGDLVCSLCWEKNNGLERVFSGIQPTGIPHLGNYLGAIQNWVRFQEEYSSALYSIVDLHSITVPREPKVLHQSILDTTAVLLACGIDPQKCIIFQQSKVPEHVELGWILGCLTNVPRLRSFSQWKVKSAIQKSEGSVGLFTYPVLQAADILLYKSTHVPVGEDQVQHLELAQDTARLFNKKYGVFFPVPQTILNTTKKIKSLRDPMAKMSKSDAQALATVDITDSPEEIVLKFRKAVTDFTSEVTYDPSGRPGVSNLVAIHAAVTGLSPEDIVRQSVGLDTARYKGVVAEAVIQKFAPVRSEFGRLQEDQSYLKKVLQAGAEKAKELAAPVCLEIKRMVGF</sequence>
<dbReference type="GO" id="GO:0070183">
    <property type="term" value="P:mitochondrial tryptophanyl-tRNA aminoacylation"/>
    <property type="evidence" value="ECO:0007669"/>
    <property type="project" value="TreeGrafter"/>
</dbReference>
<evidence type="ECO:0000256" key="10">
    <source>
        <dbReference type="ARBA" id="ARBA00049929"/>
    </source>
</evidence>
<dbReference type="AlphaFoldDB" id="A0A8D0GHG0"/>
<reference evidence="15" key="2">
    <citation type="submission" date="2025-09" db="UniProtKB">
        <authorList>
            <consortium name="Ensembl"/>
        </authorList>
    </citation>
    <scope>IDENTIFICATION</scope>
</reference>
<dbReference type="Pfam" id="PF00579">
    <property type="entry name" value="tRNA-synt_1b"/>
    <property type="match status" value="1"/>
</dbReference>
<evidence type="ECO:0000256" key="2">
    <source>
        <dbReference type="ARBA" id="ARBA00005594"/>
    </source>
</evidence>
<dbReference type="Ensembl" id="ENSSPUT00000007344.1">
    <property type="protein sequence ID" value="ENSSPUP00000006900.1"/>
    <property type="gene ID" value="ENSSPUG00000005313.1"/>
</dbReference>
<dbReference type="GO" id="GO:0004830">
    <property type="term" value="F:tryptophan-tRNA ligase activity"/>
    <property type="evidence" value="ECO:0007669"/>
    <property type="project" value="UniProtKB-EC"/>
</dbReference>
<dbReference type="Gene3D" id="3.40.50.620">
    <property type="entry name" value="HUPs"/>
    <property type="match status" value="1"/>
</dbReference>
<keyword evidence="5 14" id="KW-0547">Nucleotide-binding</keyword>
<dbReference type="Gene3D" id="1.10.240.10">
    <property type="entry name" value="Tyrosyl-Transfer RNA Synthetase"/>
    <property type="match status" value="1"/>
</dbReference>
<keyword evidence="7 14" id="KW-0648">Protein biosynthesis</keyword>
<comment type="function">
    <text evidence="11">Catalyzes the attachment of tryptophan to tRNA(Trp) in a two-step reaction: tryptophan is first activated by ATP to form Trp-AMP and then transferred to the acceptor end of tRNA(Trp).</text>
</comment>
<evidence type="ECO:0000256" key="14">
    <source>
        <dbReference type="RuleBase" id="RU363036"/>
    </source>
</evidence>
<evidence type="ECO:0000313" key="16">
    <source>
        <dbReference type="Proteomes" id="UP000694392"/>
    </source>
</evidence>
<dbReference type="InterPro" id="IPR014729">
    <property type="entry name" value="Rossmann-like_a/b/a_fold"/>
</dbReference>
<evidence type="ECO:0000256" key="12">
    <source>
        <dbReference type="ARBA" id="ARBA00069760"/>
    </source>
</evidence>
<gene>
    <name evidence="15" type="primary">WARS2</name>
</gene>
<dbReference type="PROSITE" id="PS00178">
    <property type="entry name" value="AA_TRNA_LIGASE_I"/>
    <property type="match status" value="1"/>
</dbReference>
<evidence type="ECO:0000256" key="6">
    <source>
        <dbReference type="ARBA" id="ARBA00022840"/>
    </source>
</evidence>
<comment type="catalytic activity">
    <reaction evidence="10">
        <text>tRNA(Trp) + L-tryptophan + ATP = L-tryptophyl-tRNA(Trp) + AMP + diphosphate + H(+)</text>
        <dbReference type="Rhea" id="RHEA:24080"/>
        <dbReference type="Rhea" id="RHEA-COMP:9671"/>
        <dbReference type="Rhea" id="RHEA-COMP:9705"/>
        <dbReference type="ChEBI" id="CHEBI:15378"/>
        <dbReference type="ChEBI" id="CHEBI:30616"/>
        <dbReference type="ChEBI" id="CHEBI:33019"/>
        <dbReference type="ChEBI" id="CHEBI:57912"/>
        <dbReference type="ChEBI" id="CHEBI:78442"/>
        <dbReference type="ChEBI" id="CHEBI:78535"/>
        <dbReference type="ChEBI" id="CHEBI:456215"/>
        <dbReference type="EC" id="6.1.1.2"/>
    </reaction>
</comment>
<dbReference type="GO" id="GO:0005759">
    <property type="term" value="C:mitochondrial matrix"/>
    <property type="evidence" value="ECO:0007669"/>
    <property type="project" value="UniProtKB-SubCell"/>
</dbReference>
<dbReference type="InterPro" id="IPR002306">
    <property type="entry name" value="Trp-tRNA-ligase"/>
</dbReference>
<evidence type="ECO:0000256" key="11">
    <source>
        <dbReference type="ARBA" id="ARBA00059972"/>
    </source>
</evidence>
<evidence type="ECO:0000256" key="7">
    <source>
        <dbReference type="ARBA" id="ARBA00022917"/>
    </source>
</evidence>
<organism evidence="15 16">
    <name type="scientific">Sphenodon punctatus</name>
    <name type="common">Tuatara</name>
    <name type="synonym">Hatteria punctata</name>
    <dbReference type="NCBI Taxonomy" id="8508"/>
    <lineage>
        <taxon>Eukaryota</taxon>
        <taxon>Metazoa</taxon>
        <taxon>Chordata</taxon>
        <taxon>Craniata</taxon>
        <taxon>Vertebrata</taxon>
        <taxon>Euteleostomi</taxon>
        <taxon>Lepidosauria</taxon>
        <taxon>Sphenodontia</taxon>
        <taxon>Sphenodontidae</taxon>
        <taxon>Sphenodon</taxon>
    </lineage>
</organism>
<evidence type="ECO:0000313" key="15">
    <source>
        <dbReference type="Ensembl" id="ENSSPUP00000006900.1"/>
    </source>
</evidence>
<evidence type="ECO:0000256" key="9">
    <source>
        <dbReference type="ARBA" id="ARBA00030268"/>
    </source>
</evidence>
<evidence type="ECO:0000256" key="13">
    <source>
        <dbReference type="ARBA" id="ARBA00080951"/>
    </source>
</evidence>
<dbReference type="FunFam" id="3.40.50.620:FF:000082">
    <property type="entry name" value="MSW1p Mitochondrial tryptophanyl-tRNA synthetase"/>
    <property type="match status" value="1"/>
</dbReference>
<evidence type="ECO:0000256" key="3">
    <source>
        <dbReference type="ARBA" id="ARBA00013161"/>
    </source>
</evidence>
<dbReference type="PANTHER" id="PTHR43766:SF1">
    <property type="entry name" value="TRYPTOPHAN--TRNA LIGASE, MITOCHONDRIAL"/>
    <property type="match status" value="1"/>
</dbReference>
<dbReference type="OMA" id="GWGQFKP"/>
<accession>A0A8D0GHG0</accession>
<dbReference type="FunFam" id="1.10.240.10:FF:000002">
    <property type="entry name" value="Tryptophan--tRNA ligase"/>
    <property type="match status" value="1"/>
</dbReference>
<keyword evidence="4 14" id="KW-0436">Ligase</keyword>
<dbReference type="InterPro" id="IPR002305">
    <property type="entry name" value="aa-tRNA-synth_Ic"/>
</dbReference>
<dbReference type="PANTHER" id="PTHR43766">
    <property type="entry name" value="TRYPTOPHAN--TRNA LIGASE, MITOCHONDRIAL"/>
    <property type="match status" value="1"/>
</dbReference>
<dbReference type="Proteomes" id="UP000694392">
    <property type="component" value="Unplaced"/>
</dbReference>
<protein>
    <recommendedName>
        <fullName evidence="12">Tryptophan--tRNA ligase, mitochondrial</fullName>
        <ecNumber evidence="3">6.1.1.2</ecNumber>
    </recommendedName>
    <alternativeName>
        <fullName evidence="13">(Mt)TrpRS</fullName>
    </alternativeName>
    <alternativeName>
        <fullName evidence="9">Tryptophanyl-tRNA synthetase</fullName>
    </alternativeName>
</protein>
<reference evidence="15" key="1">
    <citation type="submission" date="2025-08" db="UniProtKB">
        <authorList>
            <consortium name="Ensembl"/>
        </authorList>
    </citation>
    <scope>IDENTIFICATION</scope>
</reference>
<dbReference type="EC" id="6.1.1.2" evidence="3"/>
<keyword evidence="16" id="KW-1185">Reference proteome</keyword>
<proteinExistence type="inferred from homology"/>
<dbReference type="SUPFAM" id="SSF52374">
    <property type="entry name" value="Nucleotidylyl transferase"/>
    <property type="match status" value="1"/>
</dbReference>
<dbReference type="InterPro" id="IPR001412">
    <property type="entry name" value="aa-tRNA-synth_I_CS"/>
</dbReference>
<dbReference type="GO" id="GO:0005886">
    <property type="term" value="C:plasma membrane"/>
    <property type="evidence" value="ECO:0007669"/>
    <property type="project" value="Ensembl"/>
</dbReference>
<evidence type="ECO:0000256" key="4">
    <source>
        <dbReference type="ARBA" id="ARBA00022598"/>
    </source>
</evidence>